<keyword evidence="3 4" id="KW-0349">Heme</keyword>
<keyword evidence="5" id="KW-0472">Membrane</keyword>
<protein>
    <submittedName>
        <fullName evidence="6">Flavonoid 3'-monooxygenase</fullName>
    </submittedName>
</protein>
<proteinExistence type="inferred from homology"/>
<keyword evidence="4" id="KW-0503">Monooxygenase</keyword>
<evidence type="ECO:0000256" key="3">
    <source>
        <dbReference type="PIRSR" id="PIRSR602401-1"/>
    </source>
</evidence>
<dbReference type="PRINTS" id="PR00463">
    <property type="entry name" value="EP450I"/>
</dbReference>
<keyword evidence="5" id="KW-0812">Transmembrane</keyword>
<evidence type="ECO:0000256" key="5">
    <source>
        <dbReference type="SAM" id="Phobius"/>
    </source>
</evidence>
<accession>A0AAW2L3G5</accession>
<dbReference type="AlphaFoldDB" id="A0AAW2L3G5"/>
<dbReference type="PROSITE" id="PS00086">
    <property type="entry name" value="CYTOCHROME_P450"/>
    <property type="match status" value="1"/>
</dbReference>
<keyword evidence="5" id="KW-1133">Transmembrane helix</keyword>
<evidence type="ECO:0000256" key="1">
    <source>
        <dbReference type="ARBA" id="ARBA00004167"/>
    </source>
</evidence>
<dbReference type="GO" id="GO:0016705">
    <property type="term" value="F:oxidoreductase activity, acting on paired donors, with incorporation or reduction of molecular oxygen"/>
    <property type="evidence" value="ECO:0007669"/>
    <property type="project" value="InterPro"/>
</dbReference>
<dbReference type="GO" id="GO:0016020">
    <property type="term" value="C:membrane"/>
    <property type="evidence" value="ECO:0007669"/>
    <property type="project" value="UniProtKB-SubCell"/>
</dbReference>
<dbReference type="GO" id="GO:0005506">
    <property type="term" value="F:iron ion binding"/>
    <property type="evidence" value="ECO:0007669"/>
    <property type="project" value="InterPro"/>
</dbReference>
<dbReference type="PANTHER" id="PTHR47951:SF7">
    <property type="entry name" value="FLAVONOID 3',5'-HYDROXYLASE-LIKE ISOFORM X1"/>
    <property type="match status" value="1"/>
</dbReference>
<keyword evidence="3 4" id="KW-0408">Iron</keyword>
<dbReference type="InterPro" id="IPR002401">
    <property type="entry name" value="Cyt_P450_E_grp-I"/>
</dbReference>
<feature type="binding site" description="axial binding residue" evidence="3">
    <location>
        <position position="479"/>
    </location>
    <ligand>
        <name>heme</name>
        <dbReference type="ChEBI" id="CHEBI:30413"/>
    </ligand>
    <ligandPart>
        <name>Fe</name>
        <dbReference type="ChEBI" id="CHEBI:18248"/>
    </ligandPart>
</feature>
<dbReference type="CDD" id="cd11073">
    <property type="entry name" value="CYP76-like"/>
    <property type="match status" value="1"/>
</dbReference>
<comment type="cofactor">
    <cofactor evidence="3">
        <name>heme</name>
        <dbReference type="ChEBI" id="CHEBI:30413"/>
    </cofactor>
</comment>
<keyword evidence="2 4" id="KW-0560">Oxidoreductase</keyword>
<evidence type="ECO:0000256" key="4">
    <source>
        <dbReference type="RuleBase" id="RU000461"/>
    </source>
</evidence>
<dbReference type="Pfam" id="PF00067">
    <property type="entry name" value="p450"/>
    <property type="match status" value="1"/>
</dbReference>
<gene>
    <name evidence="6" type="ORF">Sradi_5677900</name>
</gene>
<dbReference type="SUPFAM" id="SSF48264">
    <property type="entry name" value="Cytochrome P450"/>
    <property type="match status" value="1"/>
</dbReference>
<evidence type="ECO:0000256" key="2">
    <source>
        <dbReference type="ARBA" id="ARBA00023002"/>
    </source>
</evidence>
<sequence length="541" mass="61143">MQRKPLSVGGVWEVVKTLYKLVSNNMNLHADSALIVAVVILICTILWSIQKLVKSGKRRPSLPPGPHGLPIVGYLPFLRQDLHHQLTDLASKYGSIYKLWVGNKLWTVISSPDLIKEVVRDQDTIFANRDITVAARIGSYGFNDIAFSPYGSQWRNLRKLFVREMLSNTNLEASYNLRKDEVRKTIKEIYSKIGTPINIGELAFKVDLNVIINLIWGGKIQGERRDRILASLLPVLAGMLDLLVKPNISDFFPVLANFDIQGVAKEMTTLLQRVEGIIEDTIDERIKNPSNKTEALAAKKDGRTDFLQILVDLMQEEGNKESLGKTQIKAMLINILVGGTDTSATTIEWVMAELLCHPNVMKKVQNELDEVVGLNNIVEESHILKLEYLDAVVKETLRLYPLGPFLTPRTPSQSCIVGGYTIPKDSAVFLNVWFVQRDPLAWENPLEFKPERFLCNTRKWDFSGNNFNYLPFGSGRRVCAGLPLAERMVRLVLASLLHSFEWQLPDGEKLDMSDKLMMTLRKKIPLHAVPLPKLSNTDLYE</sequence>
<reference evidence="6" key="1">
    <citation type="submission" date="2020-06" db="EMBL/GenBank/DDBJ databases">
        <authorList>
            <person name="Li T."/>
            <person name="Hu X."/>
            <person name="Zhang T."/>
            <person name="Song X."/>
            <person name="Zhang H."/>
            <person name="Dai N."/>
            <person name="Sheng W."/>
            <person name="Hou X."/>
            <person name="Wei L."/>
        </authorList>
    </citation>
    <scope>NUCLEOTIDE SEQUENCE</scope>
    <source>
        <strain evidence="6">G02</strain>
        <tissue evidence="6">Leaf</tissue>
    </source>
</reference>
<comment type="caution">
    <text evidence="6">The sequence shown here is derived from an EMBL/GenBank/DDBJ whole genome shotgun (WGS) entry which is preliminary data.</text>
</comment>
<comment type="subcellular location">
    <subcellularLocation>
        <location evidence="1">Membrane</location>
        <topology evidence="1">Single-pass membrane protein</topology>
    </subcellularLocation>
</comment>
<dbReference type="PANTHER" id="PTHR47951">
    <property type="entry name" value="OS08G0547900 PROTEIN"/>
    <property type="match status" value="1"/>
</dbReference>
<dbReference type="InterPro" id="IPR017972">
    <property type="entry name" value="Cyt_P450_CS"/>
</dbReference>
<comment type="similarity">
    <text evidence="4">Belongs to the cytochrome P450 family.</text>
</comment>
<name>A0AAW2L3G5_SESRA</name>
<dbReference type="PRINTS" id="PR00385">
    <property type="entry name" value="P450"/>
</dbReference>
<reference evidence="6" key="2">
    <citation type="journal article" date="2024" name="Plant">
        <title>Genomic evolution and insights into agronomic trait innovations of Sesamum species.</title>
        <authorList>
            <person name="Miao H."/>
            <person name="Wang L."/>
            <person name="Qu L."/>
            <person name="Liu H."/>
            <person name="Sun Y."/>
            <person name="Le M."/>
            <person name="Wang Q."/>
            <person name="Wei S."/>
            <person name="Zheng Y."/>
            <person name="Lin W."/>
            <person name="Duan Y."/>
            <person name="Cao H."/>
            <person name="Xiong S."/>
            <person name="Wang X."/>
            <person name="Wei L."/>
            <person name="Li C."/>
            <person name="Ma Q."/>
            <person name="Ju M."/>
            <person name="Zhao R."/>
            <person name="Li G."/>
            <person name="Mu C."/>
            <person name="Tian Q."/>
            <person name="Mei H."/>
            <person name="Zhang T."/>
            <person name="Gao T."/>
            <person name="Zhang H."/>
        </authorList>
    </citation>
    <scope>NUCLEOTIDE SEQUENCE</scope>
    <source>
        <strain evidence="6">G02</strain>
    </source>
</reference>
<dbReference type="GO" id="GO:0004497">
    <property type="term" value="F:monooxygenase activity"/>
    <property type="evidence" value="ECO:0007669"/>
    <property type="project" value="UniProtKB-KW"/>
</dbReference>
<evidence type="ECO:0000313" key="6">
    <source>
        <dbReference type="EMBL" id="KAL0312786.1"/>
    </source>
</evidence>
<organism evidence="6">
    <name type="scientific">Sesamum radiatum</name>
    <name type="common">Black benniseed</name>
    <dbReference type="NCBI Taxonomy" id="300843"/>
    <lineage>
        <taxon>Eukaryota</taxon>
        <taxon>Viridiplantae</taxon>
        <taxon>Streptophyta</taxon>
        <taxon>Embryophyta</taxon>
        <taxon>Tracheophyta</taxon>
        <taxon>Spermatophyta</taxon>
        <taxon>Magnoliopsida</taxon>
        <taxon>eudicotyledons</taxon>
        <taxon>Gunneridae</taxon>
        <taxon>Pentapetalae</taxon>
        <taxon>asterids</taxon>
        <taxon>lamiids</taxon>
        <taxon>Lamiales</taxon>
        <taxon>Pedaliaceae</taxon>
        <taxon>Sesamum</taxon>
    </lineage>
</organism>
<dbReference type="FunFam" id="1.10.630.10:FF:000207">
    <property type="entry name" value="Putative cytochrome P450 superfamily protein"/>
    <property type="match status" value="1"/>
</dbReference>
<dbReference type="GO" id="GO:0020037">
    <property type="term" value="F:heme binding"/>
    <property type="evidence" value="ECO:0007669"/>
    <property type="project" value="InterPro"/>
</dbReference>
<dbReference type="InterPro" id="IPR001128">
    <property type="entry name" value="Cyt_P450"/>
</dbReference>
<feature type="transmembrane region" description="Helical" evidence="5">
    <location>
        <begin position="28"/>
        <end position="49"/>
    </location>
</feature>
<dbReference type="InterPro" id="IPR036396">
    <property type="entry name" value="Cyt_P450_sf"/>
</dbReference>
<keyword evidence="3 4" id="KW-0479">Metal-binding</keyword>
<dbReference type="EMBL" id="JACGWJ010000026">
    <property type="protein sequence ID" value="KAL0312786.1"/>
    <property type="molecule type" value="Genomic_DNA"/>
</dbReference>
<dbReference type="Gene3D" id="1.10.630.10">
    <property type="entry name" value="Cytochrome P450"/>
    <property type="match status" value="1"/>
</dbReference>